<dbReference type="AlphaFoldDB" id="A0A9Q1R4V7"/>
<accession>A0A9Q1R4V7</accession>
<proteinExistence type="predicted"/>
<keyword evidence="2" id="KW-1185">Reference proteome</keyword>
<evidence type="ECO:0000313" key="2">
    <source>
        <dbReference type="Proteomes" id="UP001152561"/>
    </source>
</evidence>
<name>A0A9Q1R4V7_9SOLA</name>
<dbReference type="EMBL" id="JAJAGQ010000014">
    <property type="protein sequence ID" value="KAJ8542793.1"/>
    <property type="molecule type" value="Genomic_DNA"/>
</dbReference>
<dbReference type="Proteomes" id="UP001152561">
    <property type="component" value="Unassembled WGS sequence"/>
</dbReference>
<organism evidence="1 2">
    <name type="scientific">Anisodus acutangulus</name>
    <dbReference type="NCBI Taxonomy" id="402998"/>
    <lineage>
        <taxon>Eukaryota</taxon>
        <taxon>Viridiplantae</taxon>
        <taxon>Streptophyta</taxon>
        <taxon>Embryophyta</taxon>
        <taxon>Tracheophyta</taxon>
        <taxon>Spermatophyta</taxon>
        <taxon>Magnoliopsida</taxon>
        <taxon>eudicotyledons</taxon>
        <taxon>Gunneridae</taxon>
        <taxon>Pentapetalae</taxon>
        <taxon>asterids</taxon>
        <taxon>lamiids</taxon>
        <taxon>Solanales</taxon>
        <taxon>Solanaceae</taxon>
        <taxon>Solanoideae</taxon>
        <taxon>Hyoscyameae</taxon>
        <taxon>Anisodus</taxon>
    </lineage>
</organism>
<sequence>MIDTCNNGSTDIFVDIVSIEYMTVKTKGIGCWNGKASLFFRQSHFPTHLNKPKPIFSAFLSCLCGPEFKVHSRLSSCRPQVPYLCHLGREFFLHSYDTKVFALVSCNYGRWYPIFNF</sequence>
<reference evidence="2" key="1">
    <citation type="journal article" date="2023" name="Proc. Natl. Acad. Sci. U.S.A.">
        <title>Genomic and structural basis for evolution of tropane alkaloid biosynthesis.</title>
        <authorList>
            <person name="Wanga Y.-J."/>
            <person name="Taina T."/>
            <person name="Yua J.-Y."/>
            <person name="Lia J."/>
            <person name="Xua B."/>
            <person name="Chenc J."/>
            <person name="D'Auriad J.C."/>
            <person name="Huanga J.-P."/>
            <person name="Huanga S.-X."/>
        </authorList>
    </citation>
    <scope>NUCLEOTIDE SEQUENCE [LARGE SCALE GENOMIC DNA]</scope>
    <source>
        <strain evidence="2">cv. KIB-2019</strain>
    </source>
</reference>
<comment type="caution">
    <text evidence="1">The sequence shown here is derived from an EMBL/GenBank/DDBJ whole genome shotgun (WGS) entry which is preliminary data.</text>
</comment>
<protein>
    <submittedName>
        <fullName evidence="1">Uncharacterized protein</fullName>
    </submittedName>
</protein>
<evidence type="ECO:0000313" key="1">
    <source>
        <dbReference type="EMBL" id="KAJ8542793.1"/>
    </source>
</evidence>
<gene>
    <name evidence="1" type="ORF">K7X08_005316</name>
</gene>